<feature type="chain" id="PRO_5042010363" evidence="2">
    <location>
        <begin position="21"/>
        <end position="574"/>
    </location>
</feature>
<protein>
    <submittedName>
        <fullName evidence="4">Beta-lactamase/transpeptidase-like protein</fullName>
    </submittedName>
</protein>
<evidence type="ECO:0000256" key="1">
    <source>
        <dbReference type="ARBA" id="ARBA00038215"/>
    </source>
</evidence>
<dbReference type="PANTHER" id="PTHR46825">
    <property type="entry name" value="D-ALANYL-D-ALANINE-CARBOXYPEPTIDASE/ENDOPEPTIDASE AMPH"/>
    <property type="match status" value="1"/>
</dbReference>
<evidence type="ECO:0000313" key="4">
    <source>
        <dbReference type="EMBL" id="KAJ7348606.1"/>
    </source>
</evidence>
<dbReference type="AlphaFoldDB" id="A0AAD7A368"/>
<dbReference type="InterPro" id="IPR050491">
    <property type="entry name" value="AmpC-like"/>
</dbReference>
<name>A0AAD7A368_9AGAR</name>
<evidence type="ECO:0000256" key="2">
    <source>
        <dbReference type="SAM" id="SignalP"/>
    </source>
</evidence>
<dbReference type="InterPro" id="IPR001466">
    <property type="entry name" value="Beta-lactam-related"/>
</dbReference>
<dbReference type="Pfam" id="PF00144">
    <property type="entry name" value="Beta-lactamase"/>
    <property type="match status" value="1"/>
</dbReference>
<feature type="signal peptide" evidence="2">
    <location>
        <begin position="1"/>
        <end position="20"/>
    </location>
</feature>
<keyword evidence="2" id="KW-0732">Signal</keyword>
<dbReference type="Proteomes" id="UP001218218">
    <property type="component" value="Unassembled WGS sequence"/>
</dbReference>
<comment type="caution">
    <text evidence="4">The sequence shown here is derived from an EMBL/GenBank/DDBJ whole genome shotgun (WGS) entry which is preliminary data.</text>
</comment>
<comment type="similarity">
    <text evidence="1">Belongs to the peptidase S12 family.</text>
</comment>
<proteinExistence type="inferred from homology"/>
<evidence type="ECO:0000313" key="5">
    <source>
        <dbReference type="Proteomes" id="UP001218218"/>
    </source>
</evidence>
<dbReference type="InterPro" id="IPR012338">
    <property type="entry name" value="Beta-lactam/transpept-like"/>
</dbReference>
<feature type="domain" description="Beta-lactamase-related" evidence="3">
    <location>
        <begin position="56"/>
        <end position="376"/>
    </location>
</feature>
<evidence type="ECO:0000259" key="3">
    <source>
        <dbReference type="Pfam" id="PF00144"/>
    </source>
</evidence>
<organism evidence="4 5">
    <name type="scientific">Mycena albidolilacea</name>
    <dbReference type="NCBI Taxonomy" id="1033008"/>
    <lineage>
        <taxon>Eukaryota</taxon>
        <taxon>Fungi</taxon>
        <taxon>Dikarya</taxon>
        <taxon>Basidiomycota</taxon>
        <taxon>Agaricomycotina</taxon>
        <taxon>Agaricomycetes</taxon>
        <taxon>Agaricomycetidae</taxon>
        <taxon>Agaricales</taxon>
        <taxon>Marasmiineae</taxon>
        <taxon>Mycenaceae</taxon>
        <taxon>Mycena</taxon>
    </lineage>
</organism>
<dbReference type="SUPFAM" id="SSF56601">
    <property type="entry name" value="beta-lactamase/transpeptidase-like"/>
    <property type="match status" value="1"/>
</dbReference>
<keyword evidence="5" id="KW-1185">Reference proteome</keyword>
<dbReference type="Gene3D" id="3.40.710.10">
    <property type="entry name" value="DD-peptidase/beta-lactamase superfamily"/>
    <property type="match status" value="1"/>
</dbReference>
<accession>A0AAD7A368</accession>
<sequence length="574" mass="61694">MQFLSLSIGLLYFGIHAATADNSTILSPTIDTFINNLLTEWKTPGGVGVAVVRMSAEGRWLVETKGYGVAKADGTSVTPDTIFSLGSNSKLFDILATGLLISNQSLSPQISWTTKMTSMLPDWKLMDPVASSESTIIDLMSHRTGLPRHDESYFVKNETLRALVRRLRYLKPSAGFRETFQYNNMMYAVLSYLPTTLLPHKPPFERYVTDNIIDPLGLNSTTYSFAAANGTGRMADGFFRLGTSPTDSAFDAGTLKVPYILNGETFFGPGGVLSTAVDAARWLQMLILNGQHPTTNATIIPSSVIQMVATGVTVSDGNADAPELSPLVYGGGQVQSSYRGHVMIEHGGDVPGFHSQITRFPADGVGIAVLTNDDYGVLMKEVIKFRIIDEIFGPDPVDWDSRYKAAIQAIYAAPPSTPAPPNASLPLPFAAMQGAYRNRGYGRDIMLCAPATPAQHCRTVLADLNNTFPTALATADLLWAWDRLDLSYVTLTHFDGAVFNLTSWVVAPTGNASAPLFTYGPTGGSVVVEFAVQKGKVAGFGISGGFWGAGDSVGEPKGITVEARSEVWFDALGV</sequence>
<gene>
    <name evidence="4" type="ORF">DFH08DRAFT_779043</name>
</gene>
<dbReference type="PANTHER" id="PTHR46825:SF15">
    <property type="entry name" value="BETA-LACTAMASE-RELATED DOMAIN-CONTAINING PROTEIN"/>
    <property type="match status" value="1"/>
</dbReference>
<reference evidence="4" key="1">
    <citation type="submission" date="2023-03" db="EMBL/GenBank/DDBJ databases">
        <title>Massive genome expansion in bonnet fungi (Mycena s.s.) driven by repeated elements and novel gene families across ecological guilds.</title>
        <authorList>
            <consortium name="Lawrence Berkeley National Laboratory"/>
            <person name="Harder C.B."/>
            <person name="Miyauchi S."/>
            <person name="Viragh M."/>
            <person name="Kuo A."/>
            <person name="Thoen E."/>
            <person name="Andreopoulos B."/>
            <person name="Lu D."/>
            <person name="Skrede I."/>
            <person name="Drula E."/>
            <person name="Henrissat B."/>
            <person name="Morin E."/>
            <person name="Kohler A."/>
            <person name="Barry K."/>
            <person name="LaButti K."/>
            <person name="Morin E."/>
            <person name="Salamov A."/>
            <person name="Lipzen A."/>
            <person name="Mereny Z."/>
            <person name="Hegedus B."/>
            <person name="Baldrian P."/>
            <person name="Stursova M."/>
            <person name="Weitz H."/>
            <person name="Taylor A."/>
            <person name="Grigoriev I.V."/>
            <person name="Nagy L.G."/>
            <person name="Martin F."/>
            <person name="Kauserud H."/>
        </authorList>
    </citation>
    <scope>NUCLEOTIDE SEQUENCE</scope>
    <source>
        <strain evidence="4">CBHHK002</strain>
    </source>
</reference>
<dbReference type="EMBL" id="JARIHO010000017">
    <property type="protein sequence ID" value="KAJ7348606.1"/>
    <property type="molecule type" value="Genomic_DNA"/>
</dbReference>